<dbReference type="Proteomes" id="UP001064027">
    <property type="component" value="Chromosome"/>
</dbReference>
<accession>A0ACD4C5I7</accession>
<dbReference type="EMBL" id="CP104558">
    <property type="protein sequence ID" value="UXH43697.1"/>
    <property type="molecule type" value="Genomic_DNA"/>
</dbReference>
<name>A0ACD4C5I7_9BACI</name>
<proteinExistence type="predicted"/>
<keyword evidence="1" id="KW-0413">Isomerase</keyword>
<dbReference type="EC" id="5.2.1.8" evidence="1"/>
<reference evidence="1" key="1">
    <citation type="submission" date="2022-09" db="EMBL/GenBank/DDBJ databases">
        <title>Complete genome sequence of Rossellomorea vietnamensis strain RL-WG62, a newly isolated PGPR with the potential for plant salinity stress alleviation.</title>
        <authorList>
            <person name="Ren L."/>
            <person name="Wang G."/>
            <person name="Hu H."/>
        </authorList>
    </citation>
    <scope>NUCLEOTIDE SEQUENCE</scope>
    <source>
        <strain evidence="1">RL-WG62</strain>
    </source>
</reference>
<organism evidence="1 2">
    <name type="scientific">Rossellomorea vietnamensis</name>
    <dbReference type="NCBI Taxonomy" id="218284"/>
    <lineage>
        <taxon>Bacteria</taxon>
        <taxon>Bacillati</taxon>
        <taxon>Bacillota</taxon>
        <taxon>Bacilli</taxon>
        <taxon>Bacillales</taxon>
        <taxon>Bacillaceae</taxon>
        <taxon>Rossellomorea</taxon>
    </lineage>
</organism>
<sequence length="245" mass="27023">MKRLMIVTLCLLGLALASCGQTEKGDTTEEKPKASEKQKTAEETKGDEDMTYPQLTTEVAENEKLVEMKTSMGTIKIKLFPEQAPKTVENFIKHSKDGYYDGLKFHRVIKDFMIQGGDPNGNGTGGESIYGESFEDEFSPELFNLRGALSMANAGPDTNGSQFFIVQKSDIDPQLEDQMKSAGFPDQIVEAYMENGGTPWLDQKHTVFGQVVDGMDIVDKIANVEVGANDLPKEDVVIENIKVVK</sequence>
<evidence type="ECO:0000313" key="2">
    <source>
        <dbReference type="Proteomes" id="UP001064027"/>
    </source>
</evidence>
<protein>
    <submittedName>
        <fullName evidence="1">Peptidylprolyl isomerase</fullName>
        <ecNumber evidence="1">5.2.1.8</ecNumber>
    </submittedName>
</protein>
<keyword evidence="2" id="KW-1185">Reference proteome</keyword>
<gene>
    <name evidence="1" type="ORF">N5C46_18840</name>
</gene>
<evidence type="ECO:0000313" key="1">
    <source>
        <dbReference type="EMBL" id="UXH43697.1"/>
    </source>
</evidence>